<evidence type="ECO:0000313" key="2">
    <source>
        <dbReference type="EMBL" id="SNY80690.1"/>
    </source>
</evidence>
<dbReference type="AlphaFoldDB" id="A0A285L6X8"/>
<reference evidence="2 3" key="1">
    <citation type="submission" date="2017-09" db="EMBL/GenBank/DDBJ databases">
        <authorList>
            <person name="Ehlers B."/>
            <person name="Leendertz F.H."/>
        </authorList>
    </citation>
    <scope>NUCLEOTIDE SEQUENCE [LARGE SCALE GENOMIC DNA]</scope>
    <source>
        <strain evidence="2 3">DSM 45537</strain>
    </source>
</reference>
<keyword evidence="1" id="KW-0812">Transmembrane</keyword>
<feature type="transmembrane region" description="Helical" evidence="1">
    <location>
        <begin position="148"/>
        <end position="172"/>
    </location>
</feature>
<proteinExistence type="predicted"/>
<dbReference type="STRING" id="1379680.GCA_001612615_04740"/>
<feature type="transmembrane region" description="Helical" evidence="1">
    <location>
        <begin position="235"/>
        <end position="254"/>
    </location>
</feature>
<dbReference type="Proteomes" id="UP000219565">
    <property type="component" value="Unassembled WGS sequence"/>
</dbReference>
<keyword evidence="3" id="KW-1185">Reference proteome</keyword>
<feature type="transmembrane region" description="Helical" evidence="1">
    <location>
        <begin position="59"/>
        <end position="84"/>
    </location>
</feature>
<keyword evidence="1" id="KW-0472">Membrane</keyword>
<evidence type="ECO:0000313" key="3">
    <source>
        <dbReference type="Proteomes" id="UP000219565"/>
    </source>
</evidence>
<protein>
    <submittedName>
        <fullName evidence="2">ABC-2 type transport system permease protein</fullName>
    </submittedName>
</protein>
<feature type="transmembrane region" description="Helical" evidence="1">
    <location>
        <begin position="20"/>
        <end position="47"/>
    </location>
</feature>
<dbReference type="RefSeq" id="WP_097244877.1">
    <property type="nucleotide sequence ID" value="NZ_JAMTCV010000001.1"/>
</dbReference>
<sequence>MITLPPDLVPPVNSEVRKVYTLRWCLALGVTLPAVALVAATVTALMAGPADPKSALATGAATIGLYLALAATILAAAVFGAAGAGGEFRYRSMPVTSLFTADRDRLAAAKLLVTGASTLAVAVLVEVCAFACLVAFGRGKFEFGTRLLAVLGTGLLAAVCWSLLGAGLGLLLRQSTGAVALILGWLLVVEPLIWLVANGIGLGGVVTLLPGSATIATVAVGSFPDSDILAPTPAAFVVLLLWTIGIAGAGWWQLRSRDM</sequence>
<feature type="transmembrane region" description="Helical" evidence="1">
    <location>
        <begin position="111"/>
        <end position="136"/>
    </location>
</feature>
<accession>A0A285L6X8</accession>
<dbReference type="OrthoDB" id="4551971at2"/>
<dbReference type="EMBL" id="OBEG01000002">
    <property type="protein sequence ID" value="SNY80690.1"/>
    <property type="molecule type" value="Genomic_DNA"/>
</dbReference>
<name>A0A285L6X8_9NOCA</name>
<evidence type="ECO:0000256" key="1">
    <source>
        <dbReference type="SAM" id="Phobius"/>
    </source>
</evidence>
<gene>
    <name evidence="2" type="ORF">SAMN04244553_2262</name>
</gene>
<organism evidence="2 3">
    <name type="scientific">Nocardia amikacinitolerans</name>
    <dbReference type="NCBI Taxonomy" id="756689"/>
    <lineage>
        <taxon>Bacteria</taxon>
        <taxon>Bacillati</taxon>
        <taxon>Actinomycetota</taxon>
        <taxon>Actinomycetes</taxon>
        <taxon>Mycobacteriales</taxon>
        <taxon>Nocardiaceae</taxon>
        <taxon>Nocardia</taxon>
    </lineage>
</organism>
<feature type="transmembrane region" description="Helical" evidence="1">
    <location>
        <begin position="204"/>
        <end position="223"/>
    </location>
</feature>
<feature type="transmembrane region" description="Helical" evidence="1">
    <location>
        <begin position="178"/>
        <end position="197"/>
    </location>
</feature>
<keyword evidence="1" id="KW-1133">Transmembrane helix</keyword>